<evidence type="ECO:0000313" key="4">
    <source>
        <dbReference type="EMBL" id="EDJ92080.1"/>
    </source>
</evidence>
<dbReference type="Proteomes" id="UP000003185">
    <property type="component" value="Unassembled WGS sequence"/>
</dbReference>
<feature type="coiled-coil region" evidence="1">
    <location>
        <begin position="143"/>
        <end position="213"/>
    </location>
</feature>
<protein>
    <submittedName>
        <fullName evidence="4">Uncharacterized protein</fullName>
    </submittedName>
</protein>
<evidence type="ECO:0000313" key="6">
    <source>
        <dbReference type="Proteomes" id="UP000837958"/>
    </source>
</evidence>
<feature type="transmembrane region" description="Helical" evidence="2">
    <location>
        <begin position="215"/>
        <end position="233"/>
    </location>
</feature>
<dbReference type="Proteomes" id="UP000837958">
    <property type="component" value="Chromosome"/>
</dbReference>
<evidence type="ECO:0000256" key="1">
    <source>
        <dbReference type="SAM" id="Coils"/>
    </source>
</evidence>
<evidence type="ECO:0000313" key="5">
    <source>
        <dbReference type="Proteomes" id="UP000003185"/>
    </source>
</evidence>
<reference evidence="4 5" key="1">
    <citation type="journal article" date="2007" name="Genome Biol.">
        <title>Characterization and modeling of the Haemophilus influenzae core and supragenomes based on the complete genomic sequences of Rd and 12 clinical nontypeable strains.</title>
        <authorList>
            <person name="Hogg J.S."/>
            <person name="Hu F.Z."/>
            <person name="Janto B."/>
            <person name="Boissy R."/>
            <person name="Hayes J."/>
            <person name="Keefe R."/>
            <person name="Post J.C."/>
            <person name="Ehrlich G.D."/>
        </authorList>
    </citation>
    <scope>NUCLEOTIDE SEQUENCE [LARGE SCALE GENOMIC DNA]</scope>
    <source>
        <strain evidence="4">3655</strain>
        <strain evidence="5">NTHi 3655</strain>
    </source>
</reference>
<sequence>MVNEYESQEFFASSSQYHPTNTDLVKVPTTDYYKLERLATQYKKDGDWAGALACLYEVKNNLEDFDDPHYFTVALRFVLYLQAAGKFEEAKFELQSLVDELDYIVELKIGHHSDDKDYDVYFASTQHTLLSEIFDTARKIYKRENLIEEANDFENKAIQFRIENQANSEYLREQRSIRIREWQEERERDRQEYERWEQEQAELKQQEKVKKRSNFWLYVGLGLVAYIIIKRFWG</sequence>
<dbReference type="RefSeq" id="WP_005658818.1">
    <property type="nucleotide sequence ID" value="NZ_AAZF01000016.1"/>
</dbReference>
<dbReference type="AlphaFoldDB" id="A0A0H3PFD8"/>
<proteinExistence type="predicted"/>
<keyword evidence="2" id="KW-0812">Transmembrane</keyword>
<keyword evidence="1" id="KW-0175">Coiled coil</keyword>
<organism evidence="4 5">
    <name type="scientific">Haemophilus influenzae (strain NTHi 3655)</name>
    <dbReference type="NCBI Taxonomy" id="375177"/>
    <lineage>
        <taxon>Bacteria</taxon>
        <taxon>Pseudomonadati</taxon>
        <taxon>Pseudomonadota</taxon>
        <taxon>Gammaproteobacteria</taxon>
        <taxon>Pasteurellales</taxon>
        <taxon>Pasteurellaceae</taxon>
        <taxon>Haemophilus</taxon>
    </lineage>
</organism>
<keyword evidence="2" id="KW-1133">Transmembrane helix</keyword>
<name>A0A0H3PFD8_HAEI3</name>
<evidence type="ECO:0000313" key="3">
    <source>
        <dbReference type="EMBL" id="CAH0450342.1"/>
    </source>
</evidence>
<accession>A0A0H3PFD8</accession>
<reference evidence="3" key="3">
    <citation type="submission" date="2024-01" db="EMBL/GenBank/DDBJ databases">
        <authorList>
            <person name="Riesbeck K."/>
        </authorList>
    </citation>
    <scope>NUCLEOTIDE SEQUENCE</scope>
    <source>
        <strain evidence="3">3655</strain>
    </source>
</reference>
<reference evidence="6" key="2">
    <citation type="submission" date="2021-11" db="EMBL/GenBank/DDBJ databases">
        <authorList>
            <person name="Riesbeck K."/>
        </authorList>
    </citation>
    <scope>NUCLEOTIDE SEQUENCE [LARGE SCALE GENOMIC DNA]</scope>
</reference>
<evidence type="ECO:0000256" key="2">
    <source>
        <dbReference type="SAM" id="Phobius"/>
    </source>
</evidence>
<dbReference type="EMBL" id="AAZF01000016">
    <property type="protein sequence ID" value="EDJ92080.1"/>
    <property type="molecule type" value="Genomic_DNA"/>
</dbReference>
<dbReference type="EMBL" id="OV040719">
    <property type="protein sequence ID" value="CAH0450342.1"/>
    <property type="molecule type" value="Genomic_DNA"/>
</dbReference>
<keyword evidence="2" id="KW-0472">Membrane</keyword>
<gene>
    <name evidence="4" type="ORF">CGSHi3655_00200</name>
    <name evidence="3" type="ORF">KRLU3655_LOCUS418</name>
</gene>